<keyword evidence="4" id="KW-0732">Signal</keyword>
<proteinExistence type="inferred from homology"/>
<accession>A0AAW2BGZ0</accession>
<dbReference type="Pfam" id="PF14543">
    <property type="entry name" value="TAXi_N"/>
    <property type="match status" value="1"/>
</dbReference>
<reference evidence="6 7" key="1">
    <citation type="submission" date="2024-01" db="EMBL/GenBank/DDBJ databases">
        <title>A telomere-to-telomere, gap-free genome of sweet tea (Lithocarpus litseifolius).</title>
        <authorList>
            <person name="Zhou J."/>
        </authorList>
    </citation>
    <scope>NUCLEOTIDE SEQUENCE [LARGE SCALE GENOMIC DNA]</scope>
    <source>
        <strain evidence="6">Zhou-2022a</strain>
        <tissue evidence="6">Leaf</tissue>
    </source>
</reference>
<evidence type="ECO:0000256" key="2">
    <source>
        <dbReference type="ARBA" id="ARBA00007447"/>
    </source>
</evidence>
<comment type="caution">
    <text evidence="6">The sequence shown here is derived from an EMBL/GenBank/DDBJ whole genome shotgun (WGS) entry which is preliminary data.</text>
</comment>
<dbReference type="PANTHER" id="PTHR47965">
    <property type="entry name" value="ASPARTYL PROTEASE-RELATED"/>
    <property type="match status" value="1"/>
</dbReference>
<comment type="similarity">
    <text evidence="2">Belongs to the peptidase A1 family.</text>
</comment>
<keyword evidence="7" id="KW-1185">Reference proteome</keyword>
<dbReference type="Gene3D" id="2.40.70.10">
    <property type="entry name" value="Acid Proteases"/>
    <property type="match status" value="2"/>
</dbReference>
<keyword evidence="3" id="KW-0964">Secreted</keyword>
<evidence type="ECO:0000313" key="7">
    <source>
        <dbReference type="Proteomes" id="UP001459277"/>
    </source>
</evidence>
<evidence type="ECO:0000256" key="1">
    <source>
        <dbReference type="ARBA" id="ARBA00004239"/>
    </source>
</evidence>
<sequence length="469" mass="50615">MYHQSPVHRVQTPPPSYGLASLSTMPLLPYLVLTFSLVFVSTLRLSHQTALLAPITKDHTTHQYTIQAHLKTPLQPTKLLLHLGASFSWLDCYQNYTSSTFSHVPCNSSLCSSLLSLACSNCYSPPGPACANNTCALFPENPLTRKATLANALLDSLALPTTEGSTQLSQLGGLVPDFLFSCSQTSLLQGLAKGVAGLAALGRSNFSLPAQVSRSLSLPRYFALCLSASRSKPGPVFFGSRGPYFFNSQIDLSKSLIYTPLFLNPVGSTVITYYLQPSDEYFIGLTSINVNGKAVPINASLLTVDENGFGGTKISTVDPYTVLETSIYKAFIDLFVKEALGLNLTVTADTVKPFGVCYAGKDIMSTRVGPAVPTVDLVMQSDDVFWRVFGSNSMVRIERSDADVWCLGFVDGGPHARTSVVIGGHQLEDNLLQFDLESRRLGFSSSILVKGTACANFNFTSSSSKHIVK</sequence>
<dbReference type="InterPro" id="IPR033121">
    <property type="entry name" value="PEPTIDASE_A1"/>
</dbReference>
<dbReference type="GO" id="GO:0006508">
    <property type="term" value="P:proteolysis"/>
    <property type="evidence" value="ECO:0007669"/>
    <property type="project" value="InterPro"/>
</dbReference>
<organism evidence="6 7">
    <name type="scientific">Lithocarpus litseifolius</name>
    <dbReference type="NCBI Taxonomy" id="425828"/>
    <lineage>
        <taxon>Eukaryota</taxon>
        <taxon>Viridiplantae</taxon>
        <taxon>Streptophyta</taxon>
        <taxon>Embryophyta</taxon>
        <taxon>Tracheophyta</taxon>
        <taxon>Spermatophyta</taxon>
        <taxon>Magnoliopsida</taxon>
        <taxon>eudicotyledons</taxon>
        <taxon>Gunneridae</taxon>
        <taxon>Pentapetalae</taxon>
        <taxon>rosids</taxon>
        <taxon>fabids</taxon>
        <taxon>Fagales</taxon>
        <taxon>Fagaceae</taxon>
        <taxon>Lithocarpus</taxon>
    </lineage>
</organism>
<evidence type="ECO:0000256" key="3">
    <source>
        <dbReference type="ARBA" id="ARBA00022525"/>
    </source>
</evidence>
<dbReference type="AlphaFoldDB" id="A0AAW2BGZ0"/>
<dbReference type="CDD" id="cd05489">
    <property type="entry name" value="xylanase_inhibitor_I_like"/>
    <property type="match status" value="1"/>
</dbReference>
<dbReference type="PROSITE" id="PS51767">
    <property type="entry name" value="PEPTIDASE_A1"/>
    <property type="match status" value="1"/>
</dbReference>
<dbReference type="EMBL" id="JAZDWU010000012">
    <property type="protein sequence ID" value="KAK9984160.1"/>
    <property type="molecule type" value="Genomic_DNA"/>
</dbReference>
<dbReference type="FunFam" id="2.40.70.10:FF:000041">
    <property type="entry name" value="Basic 7S globulin"/>
    <property type="match status" value="1"/>
</dbReference>
<dbReference type="GO" id="GO:0004190">
    <property type="term" value="F:aspartic-type endopeptidase activity"/>
    <property type="evidence" value="ECO:0007669"/>
    <property type="project" value="InterPro"/>
</dbReference>
<comment type="subcellular location">
    <subcellularLocation>
        <location evidence="1">Secreted</location>
        <location evidence="1">Extracellular space</location>
    </subcellularLocation>
</comment>
<dbReference type="Proteomes" id="UP001459277">
    <property type="component" value="Unassembled WGS sequence"/>
</dbReference>
<feature type="domain" description="Peptidase A1" evidence="5">
    <location>
        <begin position="64"/>
        <end position="444"/>
    </location>
</feature>
<protein>
    <recommendedName>
        <fullName evidence="5">Peptidase A1 domain-containing protein</fullName>
    </recommendedName>
</protein>
<dbReference type="GO" id="GO:0005576">
    <property type="term" value="C:extracellular region"/>
    <property type="evidence" value="ECO:0007669"/>
    <property type="project" value="UniProtKB-SubCell"/>
</dbReference>
<dbReference type="InterPro" id="IPR033868">
    <property type="entry name" value="Xylanase_inhibitor_I-like"/>
</dbReference>
<dbReference type="Pfam" id="PF14541">
    <property type="entry name" value="TAXi_C"/>
    <property type="match status" value="1"/>
</dbReference>
<evidence type="ECO:0000259" key="5">
    <source>
        <dbReference type="PROSITE" id="PS51767"/>
    </source>
</evidence>
<dbReference type="SUPFAM" id="SSF50630">
    <property type="entry name" value="Acid proteases"/>
    <property type="match status" value="1"/>
</dbReference>
<evidence type="ECO:0000256" key="4">
    <source>
        <dbReference type="ARBA" id="ARBA00022729"/>
    </source>
</evidence>
<dbReference type="PANTHER" id="PTHR47965:SF6">
    <property type="entry name" value="ASPARTIC PROTEINASE GIP1-RELATED"/>
    <property type="match status" value="1"/>
</dbReference>
<gene>
    <name evidence="6" type="ORF">SO802_033685</name>
</gene>
<dbReference type="InterPro" id="IPR021109">
    <property type="entry name" value="Peptidase_aspartic_dom_sf"/>
</dbReference>
<dbReference type="FunFam" id="2.40.70.10:FF:000096">
    <property type="entry name" value="Basic 7S globulin"/>
    <property type="match status" value="1"/>
</dbReference>
<dbReference type="InterPro" id="IPR032861">
    <property type="entry name" value="TAXi_N"/>
</dbReference>
<name>A0AAW2BGZ0_9ROSI</name>
<dbReference type="InterPro" id="IPR001461">
    <property type="entry name" value="Aspartic_peptidase_A1"/>
</dbReference>
<evidence type="ECO:0000313" key="6">
    <source>
        <dbReference type="EMBL" id="KAK9984160.1"/>
    </source>
</evidence>
<dbReference type="InterPro" id="IPR032799">
    <property type="entry name" value="TAXi_C"/>
</dbReference>